<dbReference type="EMBL" id="OZ021738">
    <property type="protein sequence ID" value="CAK9320871.1"/>
    <property type="molecule type" value="Genomic_DNA"/>
</dbReference>
<gene>
    <name evidence="1" type="ORF">CITCOLO1_LOCUS12927</name>
</gene>
<reference evidence="1 2" key="1">
    <citation type="submission" date="2024-03" db="EMBL/GenBank/DDBJ databases">
        <authorList>
            <person name="Gkanogiannis A."/>
            <person name="Becerra Lopez-Lavalle L."/>
        </authorList>
    </citation>
    <scope>NUCLEOTIDE SEQUENCE [LARGE SCALE GENOMIC DNA]</scope>
</reference>
<protein>
    <submittedName>
        <fullName evidence="1">Uncharacterized protein</fullName>
    </submittedName>
</protein>
<proteinExistence type="predicted"/>
<keyword evidence="2" id="KW-1185">Reference proteome</keyword>
<name>A0ABP0YPB4_9ROSI</name>
<dbReference type="Proteomes" id="UP001642487">
    <property type="component" value="Chromosome 4"/>
</dbReference>
<evidence type="ECO:0000313" key="2">
    <source>
        <dbReference type="Proteomes" id="UP001642487"/>
    </source>
</evidence>
<sequence length="157" mass="17254">MAVCGGGAGVTRVRPGKHMEMGPIQKQRAVTIPKGKITNCATPAKPSVSWGPSLMFIQRSRSYLVAPVPTSATGLPSSFLFFASSATTSITLIHYLNEVAKLLKILWRPHASPPLFPNLIIFYCNPSFFIHLYKPCFLQSTCAHIFSFLKTHLSLSF</sequence>
<evidence type="ECO:0000313" key="1">
    <source>
        <dbReference type="EMBL" id="CAK9320871.1"/>
    </source>
</evidence>
<organism evidence="1 2">
    <name type="scientific">Citrullus colocynthis</name>
    <name type="common">colocynth</name>
    <dbReference type="NCBI Taxonomy" id="252529"/>
    <lineage>
        <taxon>Eukaryota</taxon>
        <taxon>Viridiplantae</taxon>
        <taxon>Streptophyta</taxon>
        <taxon>Embryophyta</taxon>
        <taxon>Tracheophyta</taxon>
        <taxon>Spermatophyta</taxon>
        <taxon>Magnoliopsida</taxon>
        <taxon>eudicotyledons</taxon>
        <taxon>Gunneridae</taxon>
        <taxon>Pentapetalae</taxon>
        <taxon>rosids</taxon>
        <taxon>fabids</taxon>
        <taxon>Cucurbitales</taxon>
        <taxon>Cucurbitaceae</taxon>
        <taxon>Benincaseae</taxon>
        <taxon>Citrullus</taxon>
    </lineage>
</organism>
<accession>A0ABP0YPB4</accession>